<evidence type="ECO:0000256" key="1">
    <source>
        <dbReference type="SAM" id="MobiDB-lite"/>
    </source>
</evidence>
<dbReference type="EMBL" id="CP012333">
    <property type="protein sequence ID" value="AKU99600.1"/>
    <property type="molecule type" value="Genomic_DNA"/>
</dbReference>
<dbReference type="Proteomes" id="UP000064967">
    <property type="component" value="Chromosome"/>
</dbReference>
<evidence type="ECO:0000313" key="3">
    <source>
        <dbReference type="Proteomes" id="UP000064967"/>
    </source>
</evidence>
<reference evidence="2 3" key="1">
    <citation type="submission" date="2015-08" db="EMBL/GenBank/DDBJ databases">
        <authorList>
            <person name="Babu N.S."/>
            <person name="Beckwith C.J."/>
            <person name="Beseler K.G."/>
            <person name="Brison A."/>
            <person name="Carone J.V."/>
            <person name="Caskin T.P."/>
            <person name="Diamond M."/>
            <person name="Durham M.E."/>
            <person name="Foxe J.M."/>
            <person name="Go M."/>
            <person name="Henderson B.A."/>
            <person name="Jones I.B."/>
            <person name="McGettigan J.A."/>
            <person name="Micheletti S.J."/>
            <person name="Nasrallah M.E."/>
            <person name="Ortiz D."/>
            <person name="Piller C.R."/>
            <person name="Privatt S.R."/>
            <person name="Schneider S.L."/>
            <person name="Sharp S."/>
            <person name="Smith T.C."/>
            <person name="Stanton J.D."/>
            <person name="Ullery H.E."/>
            <person name="Wilson R.J."/>
            <person name="Serrano M.G."/>
            <person name="Buck G."/>
            <person name="Lee V."/>
            <person name="Wang Y."/>
            <person name="Carvalho R."/>
            <person name="Voegtly L."/>
            <person name="Shi R."/>
            <person name="Duckworth R."/>
            <person name="Johnson A."/>
            <person name="Loviza R."/>
            <person name="Walstead R."/>
            <person name="Shah Z."/>
            <person name="Kiflezghi M."/>
            <person name="Wade K."/>
            <person name="Ball S.L."/>
            <person name="Bradley K.W."/>
            <person name="Asai D.J."/>
            <person name="Bowman C.A."/>
            <person name="Russell D.A."/>
            <person name="Pope W.H."/>
            <person name="Jacobs-Sera D."/>
            <person name="Hendrix R.W."/>
            <person name="Hatfull G.F."/>
        </authorList>
    </citation>
    <scope>NUCLEOTIDE SEQUENCE [LARGE SCALE GENOMIC DNA]</scope>
    <source>
        <strain evidence="2 3">DSM 27648</strain>
    </source>
</reference>
<accession>A0A0K1Q1D0</accession>
<sequence>MWALEELKAMRRTYDVDRANAFEAIRKSSTDPDATSLGGTAEPNPPDEPLHVGGSYVLSASLVDLCSGRDRITTGALARGGIFAVEKESWGVDVMVGERRIFEQSNDPTSSAPNTTYRGFVFSSTARYRQWVEVSAGLMTPEVVETTPATTVPKFESPTRGYLVASIPGSHISQTLVLSGTSRPIATTYVDAEDVRFWKAPFALSARLGYLDLTRQAFANVGAALVLPALRIDVEGSAETNAVRPRYGRARATLGGTHTFSRQGAYVSGGMTVAMSRYTGNSIRPSGARAANGFDVGLFAGGGLPWIAMGAYAKIGQNDPERLAVLPASYGNGEGVFSAIVRVTPHVHRLPKNFRTLDVTTL</sequence>
<proteinExistence type="predicted"/>
<keyword evidence="3" id="KW-1185">Reference proteome</keyword>
<dbReference type="KEGG" id="llu:AKJ09_06264"/>
<evidence type="ECO:0000313" key="2">
    <source>
        <dbReference type="EMBL" id="AKU99600.1"/>
    </source>
</evidence>
<dbReference type="AlphaFoldDB" id="A0A0K1Q1D0"/>
<feature type="region of interest" description="Disordered" evidence="1">
    <location>
        <begin position="25"/>
        <end position="48"/>
    </location>
</feature>
<gene>
    <name evidence="2" type="ORF">AKJ09_06264</name>
</gene>
<protein>
    <submittedName>
        <fullName evidence="2">Uncharacterized protein</fullName>
    </submittedName>
</protein>
<organism evidence="2 3">
    <name type="scientific">Labilithrix luteola</name>
    <dbReference type="NCBI Taxonomy" id="1391654"/>
    <lineage>
        <taxon>Bacteria</taxon>
        <taxon>Pseudomonadati</taxon>
        <taxon>Myxococcota</taxon>
        <taxon>Polyangia</taxon>
        <taxon>Polyangiales</taxon>
        <taxon>Labilitrichaceae</taxon>
        <taxon>Labilithrix</taxon>
    </lineage>
</organism>
<dbReference type="STRING" id="1391654.AKJ09_06264"/>
<name>A0A0K1Q1D0_9BACT</name>